<keyword evidence="2" id="KW-1185">Reference proteome</keyword>
<reference evidence="1 2" key="1">
    <citation type="submission" date="2018-02" db="EMBL/GenBank/DDBJ databases">
        <title>Draft genome of wild Prunus yedoensis var. nudiflora.</title>
        <authorList>
            <person name="Baek S."/>
            <person name="Kim J.-H."/>
            <person name="Choi K."/>
            <person name="Kim G.-B."/>
            <person name="Cho A."/>
            <person name="Jang H."/>
            <person name="Shin C.-H."/>
            <person name="Yu H.-J."/>
            <person name="Mun J.-H."/>
        </authorList>
    </citation>
    <scope>NUCLEOTIDE SEQUENCE [LARGE SCALE GENOMIC DNA]</scope>
    <source>
        <strain evidence="2">cv. Jeju island</strain>
        <tissue evidence="1">Leaf</tissue>
    </source>
</reference>
<sequence>MKVEEWKRKKGRNGRTELEIEGFQRLKVMLALSGCVYGRERKKMEAWVALADFQQLDEKLRQALGWLDRREKGKQWKNRA</sequence>
<proteinExistence type="predicted"/>
<evidence type="ECO:0000313" key="2">
    <source>
        <dbReference type="Proteomes" id="UP000250321"/>
    </source>
</evidence>
<gene>
    <name evidence="1" type="ORF">Pyn_16044</name>
</gene>
<protein>
    <submittedName>
        <fullName evidence="1">Uncharacterized protein</fullName>
    </submittedName>
</protein>
<dbReference type="Proteomes" id="UP000250321">
    <property type="component" value="Unassembled WGS sequence"/>
</dbReference>
<dbReference type="EMBL" id="PJQY01003846">
    <property type="protein sequence ID" value="PQM33979.1"/>
    <property type="molecule type" value="Genomic_DNA"/>
</dbReference>
<organism evidence="1 2">
    <name type="scientific">Prunus yedoensis var. nudiflora</name>
    <dbReference type="NCBI Taxonomy" id="2094558"/>
    <lineage>
        <taxon>Eukaryota</taxon>
        <taxon>Viridiplantae</taxon>
        <taxon>Streptophyta</taxon>
        <taxon>Embryophyta</taxon>
        <taxon>Tracheophyta</taxon>
        <taxon>Spermatophyta</taxon>
        <taxon>Magnoliopsida</taxon>
        <taxon>eudicotyledons</taxon>
        <taxon>Gunneridae</taxon>
        <taxon>Pentapetalae</taxon>
        <taxon>rosids</taxon>
        <taxon>fabids</taxon>
        <taxon>Rosales</taxon>
        <taxon>Rosaceae</taxon>
        <taxon>Amygdaloideae</taxon>
        <taxon>Amygdaleae</taxon>
        <taxon>Prunus</taxon>
    </lineage>
</organism>
<evidence type="ECO:0000313" key="1">
    <source>
        <dbReference type="EMBL" id="PQM33979.1"/>
    </source>
</evidence>
<accession>A0A314UGG9</accession>
<comment type="caution">
    <text evidence="1">The sequence shown here is derived from an EMBL/GenBank/DDBJ whole genome shotgun (WGS) entry which is preliminary data.</text>
</comment>
<name>A0A314UGG9_PRUYE</name>
<dbReference type="AlphaFoldDB" id="A0A314UGG9"/>